<dbReference type="InterPro" id="IPR010982">
    <property type="entry name" value="Lambda_DNA-bd_dom_sf"/>
</dbReference>
<proteinExistence type="predicted"/>
<evidence type="ECO:0000313" key="3">
    <source>
        <dbReference type="Proteomes" id="UP000290567"/>
    </source>
</evidence>
<dbReference type="EMBL" id="BJCC01000017">
    <property type="protein sequence ID" value="GCF94349.1"/>
    <property type="molecule type" value="Genomic_DNA"/>
</dbReference>
<reference evidence="3" key="1">
    <citation type="submission" date="2019-02" db="EMBL/GenBank/DDBJ databases">
        <title>Draft genome sequence of Enterococcus sp. Gos25-1.</title>
        <authorList>
            <person name="Tanaka N."/>
            <person name="Shiwa Y."/>
            <person name="Fujita N."/>
        </authorList>
    </citation>
    <scope>NUCLEOTIDE SEQUENCE [LARGE SCALE GENOMIC DNA]</scope>
    <source>
        <strain evidence="3">Gos25-1</strain>
    </source>
</reference>
<dbReference type="InterPro" id="IPR001387">
    <property type="entry name" value="Cro/C1-type_HTH"/>
</dbReference>
<dbReference type="RefSeq" id="WP_146622775.1">
    <property type="nucleotide sequence ID" value="NZ_BJCC01000017.1"/>
</dbReference>
<sequence length="69" mass="7633">MQRIRLREVMAGSDLSLEELSKATGVDFDILAQFYYGGKYDATVVPVESLTIIADTLNVNLAELMDFSS</sequence>
<protein>
    <recommendedName>
        <fullName evidence="1">HTH cro/C1-type domain-containing protein</fullName>
    </recommendedName>
</protein>
<comment type="caution">
    <text evidence="2">The sequence shown here is derived from an EMBL/GenBank/DDBJ whole genome shotgun (WGS) entry which is preliminary data.</text>
</comment>
<dbReference type="SUPFAM" id="SSF47413">
    <property type="entry name" value="lambda repressor-like DNA-binding domains"/>
    <property type="match status" value="1"/>
</dbReference>
<feature type="domain" description="HTH cro/C1-type" evidence="1">
    <location>
        <begin position="5"/>
        <end position="67"/>
    </location>
</feature>
<accession>A0A4V0WPM2</accession>
<keyword evidence="3" id="KW-1185">Reference proteome</keyword>
<name>A0A4V0WPM2_9ENTE</name>
<dbReference type="Proteomes" id="UP000290567">
    <property type="component" value="Unassembled WGS sequence"/>
</dbReference>
<evidence type="ECO:0000313" key="2">
    <source>
        <dbReference type="EMBL" id="GCF94349.1"/>
    </source>
</evidence>
<dbReference type="AlphaFoldDB" id="A0A4V0WPM2"/>
<organism evidence="2 3">
    <name type="scientific">Enterococcus florum</name>
    <dbReference type="NCBI Taxonomy" id="2480627"/>
    <lineage>
        <taxon>Bacteria</taxon>
        <taxon>Bacillati</taxon>
        <taxon>Bacillota</taxon>
        <taxon>Bacilli</taxon>
        <taxon>Lactobacillales</taxon>
        <taxon>Enterococcaceae</taxon>
        <taxon>Enterococcus</taxon>
    </lineage>
</organism>
<dbReference type="GO" id="GO:0003677">
    <property type="term" value="F:DNA binding"/>
    <property type="evidence" value="ECO:0007669"/>
    <property type="project" value="InterPro"/>
</dbReference>
<gene>
    <name evidence="2" type="ORF">NRIC_22400</name>
</gene>
<evidence type="ECO:0000259" key="1">
    <source>
        <dbReference type="Pfam" id="PF13443"/>
    </source>
</evidence>
<dbReference type="Gene3D" id="1.10.260.40">
    <property type="entry name" value="lambda repressor-like DNA-binding domains"/>
    <property type="match status" value="1"/>
</dbReference>
<dbReference type="Pfam" id="PF13443">
    <property type="entry name" value="HTH_26"/>
    <property type="match status" value="1"/>
</dbReference>